<sequence>MEQHASHSKGKAKVESDAIPLSCSPPTTFLNIQRTKLPSGLDHKPKECLGLLESSMTQLAPERRSKKSSLPVLSCSLLLSHLPQFSK</sequence>
<accession>A0A811ZHU3</accession>
<keyword evidence="3" id="KW-1185">Reference proteome</keyword>
<dbReference type="AlphaFoldDB" id="A0A811ZHU3"/>
<dbReference type="GO" id="GO:0051087">
    <property type="term" value="F:protein-folding chaperone binding"/>
    <property type="evidence" value="ECO:0007669"/>
    <property type="project" value="InterPro"/>
</dbReference>
<dbReference type="GO" id="GO:0005737">
    <property type="term" value="C:cytoplasm"/>
    <property type="evidence" value="ECO:0007669"/>
    <property type="project" value="TreeGrafter"/>
</dbReference>
<protein>
    <submittedName>
        <fullName evidence="2">(raccoon dog) hypothetical protein</fullName>
    </submittedName>
</protein>
<proteinExistence type="predicted"/>
<organism evidence="2 3">
    <name type="scientific">Nyctereutes procyonoides</name>
    <name type="common">Raccoon dog</name>
    <name type="synonym">Canis procyonoides</name>
    <dbReference type="NCBI Taxonomy" id="34880"/>
    <lineage>
        <taxon>Eukaryota</taxon>
        <taxon>Metazoa</taxon>
        <taxon>Chordata</taxon>
        <taxon>Craniata</taxon>
        <taxon>Vertebrata</taxon>
        <taxon>Euteleostomi</taxon>
        <taxon>Mammalia</taxon>
        <taxon>Eutheria</taxon>
        <taxon>Laurasiatheria</taxon>
        <taxon>Carnivora</taxon>
        <taxon>Caniformia</taxon>
        <taxon>Canidae</taxon>
        <taxon>Nyctereutes</taxon>
    </lineage>
</organism>
<dbReference type="PANTHER" id="PTHR37368">
    <property type="entry name" value="TSSK6-ACTIVATING CO-CHAPERONE PROTEIN"/>
    <property type="match status" value="1"/>
</dbReference>
<dbReference type="EMBL" id="CAJHUB010000765">
    <property type="protein sequence ID" value="CAD7688289.1"/>
    <property type="molecule type" value="Genomic_DNA"/>
</dbReference>
<comment type="caution">
    <text evidence="2">The sequence shown here is derived from an EMBL/GenBank/DDBJ whole genome shotgun (WGS) entry which is preliminary data.</text>
</comment>
<gene>
    <name evidence="1" type="ORF">NYPRO_LOCUS12027</name>
    <name evidence="2" type="ORF">NYPRO_LOCUS21082</name>
</gene>
<dbReference type="Pfam" id="PF15836">
    <property type="entry name" value="SSTK-IP"/>
    <property type="match status" value="1"/>
</dbReference>
<dbReference type="InterPro" id="IPR031679">
    <property type="entry name" value="SSTK-IP"/>
</dbReference>
<dbReference type="PANTHER" id="PTHR37368:SF1">
    <property type="entry name" value="TSSK6-ACTIVATING CO-CHAPERONE PROTEIN"/>
    <property type="match status" value="1"/>
</dbReference>
<reference evidence="2" key="1">
    <citation type="submission" date="2020-12" db="EMBL/GenBank/DDBJ databases">
        <authorList>
            <consortium name="Molecular Ecology Group"/>
        </authorList>
    </citation>
    <scope>NUCLEOTIDE SEQUENCE</scope>
    <source>
        <strain evidence="2">TBG_1078</strain>
    </source>
</reference>
<name>A0A811ZHU3_NYCPR</name>
<evidence type="ECO:0000313" key="2">
    <source>
        <dbReference type="EMBL" id="CAD7688289.1"/>
    </source>
</evidence>
<dbReference type="EMBL" id="CAJHUB010000711">
    <property type="protein sequence ID" value="CAD7679228.1"/>
    <property type="molecule type" value="Genomic_DNA"/>
</dbReference>
<evidence type="ECO:0000313" key="3">
    <source>
        <dbReference type="Proteomes" id="UP000645828"/>
    </source>
</evidence>
<dbReference type="Proteomes" id="UP000645828">
    <property type="component" value="Unassembled WGS sequence"/>
</dbReference>
<evidence type="ECO:0000313" key="1">
    <source>
        <dbReference type="EMBL" id="CAD7679228.1"/>
    </source>
</evidence>